<name>A0ABN9H0W7_9NEOB</name>
<dbReference type="InterPro" id="IPR045363">
    <property type="entry name" value="CERK_C"/>
</dbReference>
<evidence type="ECO:0000313" key="3">
    <source>
        <dbReference type="Proteomes" id="UP001162483"/>
    </source>
</evidence>
<comment type="caution">
    <text evidence="2">The sequence shown here is derived from an EMBL/GenBank/DDBJ whole genome shotgun (WGS) entry which is preliminary data.</text>
</comment>
<proteinExistence type="predicted"/>
<feature type="domain" description="Ceramide kinase C-terminal" evidence="1">
    <location>
        <begin position="1"/>
        <end position="79"/>
    </location>
</feature>
<accession>A0ABN9H0W7</accession>
<sequence>MFGFGGRTLALAEKHRWMPSSQRRDFAVIKTLANLKPEICELSFLPISHHQSSFHEEYKKKKDESCIESESKDQWQHIQ</sequence>
<gene>
    <name evidence="2" type="ORF">SPARVUS_LOCUS15219609</name>
</gene>
<evidence type="ECO:0000313" key="2">
    <source>
        <dbReference type="EMBL" id="CAI9615372.1"/>
    </source>
</evidence>
<protein>
    <recommendedName>
        <fullName evidence="1">Ceramide kinase C-terminal domain-containing protein</fullName>
    </recommendedName>
</protein>
<feature type="non-terminal residue" evidence="2">
    <location>
        <position position="79"/>
    </location>
</feature>
<dbReference type="Proteomes" id="UP001162483">
    <property type="component" value="Unassembled WGS sequence"/>
</dbReference>
<keyword evidence="3" id="KW-1185">Reference proteome</keyword>
<dbReference type="Pfam" id="PF19280">
    <property type="entry name" value="CERK_C"/>
    <property type="match status" value="1"/>
</dbReference>
<evidence type="ECO:0000259" key="1">
    <source>
        <dbReference type="Pfam" id="PF19280"/>
    </source>
</evidence>
<dbReference type="EMBL" id="CATNWA010019859">
    <property type="protein sequence ID" value="CAI9615372.1"/>
    <property type="molecule type" value="Genomic_DNA"/>
</dbReference>
<organism evidence="2 3">
    <name type="scientific">Staurois parvus</name>
    <dbReference type="NCBI Taxonomy" id="386267"/>
    <lineage>
        <taxon>Eukaryota</taxon>
        <taxon>Metazoa</taxon>
        <taxon>Chordata</taxon>
        <taxon>Craniata</taxon>
        <taxon>Vertebrata</taxon>
        <taxon>Euteleostomi</taxon>
        <taxon>Amphibia</taxon>
        <taxon>Batrachia</taxon>
        <taxon>Anura</taxon>
        <taxon>Neobatrachia</taxon>
        <taxon>Ranoidea</taxon>
        <taxon>Ranidae</taxon>
        <taxon>Staurois</taxon>
    </lineage>
</organism>
<dbReference type="Gene3D" id="2.60.200.40">
    <property type="match status" value="1"/>
</dbReference>
<reference evidence="2" key="1">
    <citation type="submission" date="2023-05" db="EMBL/GenBank/DDBJ databases">
        <authorList>
            <person name="Stuckert A."/>
        </authorList>
    </citation>
    <scope>NUCLEOTIDE SEQUENCE</scope>
</reference>